<feature type="region of interest" description="Disordered" evidence="3">
    <location>
        <begin position="1"/>
        <end position="23"/>
    </location>
</feature>
<accession>A0AAP0X0I6</accession>
<proteinExistence type="predicted"/>
<dbReference type="GO" id="GO:0020037">
    <property type="term" value="F:heme binding"/>
    <property type="evidence" value="ECO:0007669"/>
    <property type="project" value="InterPro"/>
</dbReference>
<protein>
    <recommendedName>
        <fullName evidence="6">Cytochrome P450</fullName>
    </recommendedName>
</protein>
<dbReference type="GO" id="GO:0004497">
    <property type="term" value="F:monooxygenase activity"/>
    <property type="evidence" value="ECO:0007669"/>
    <property type="project" value="InterPro"/>
</dbReference>
<evidence type="ECO:0000256" key="2">
    <source>
        <dbReference type="ARBA" id="ARBA00023004"/>
    </source>
</evidence>
<name>A0AAP0X0I6_LIQFO</name>
<gene>
    <name evidence="4" type="ORF">L1049_014576</name>
</gene>
<reference evidence="4 5" key="1">
    <citation type="journal article" date="2024" name="Plant J.">
        <title>Genome sequences and population genomics reveal climatic adaptation and genomic divergence between two closely related sweetgum species.</title>
        <authorList>
            <person name="Xu W.Q."/>
            <person name="Ren C.Q."/>
            <person name="Zhang X.Y."/>
            <person name="Comes H.P."/>
            <person name="Liu X.H."/>
            <person name="Li Y.G."/>
            <person name="Kettle C.J."/>
            <person name="Jalonen R."/>
            <person name="Gaisberger H."/>
            <person name="Ma Y.Z."/>
            <person name="Qiu Y.X."/>
        </authorList>
    </citation>
    <scope>NUCLEOTIDE SEQUENCE [LARGE SCALE GENOMIC DNA]</scope>
    <source>
        <strain evidence="4">Hangzhou</strain>
    </source>
</reference>
<evidence type="ECO:0000313" key="4">
    <source>
        <dbReference type="EMBL" id="KAK9286192.1"/>
    </source>
</evidence>
<dbReference type="GO" id="GO:0010268">
    <property type="term" value="P:brassinosteroid homeostasis"/>
    <property type="evidence" value="ECO:0007669"/>
    <property type="project" value="TreeGrafter"/>
</dbReference>
<evidence type="ECO:0000313" key="5">
    <source>
        <dbReference type="Proteomes" id="UP001415857"/>
    </source>
</evidence>
<dbReference type="SUPFAM" id="SSF48264">
    <property type="entry name" value="Cytochrome P450"/>
    <property type="match status" value="1"/>
</dbReference>
<dbReference type="Proteomes" id="UP001415857">
    <property type="component" value="Unassembled WGS sequence"/>
</dbReference>
<dbReference type="Gene3D" id="1.10.630.10">
    <property type="entry name" value="Cytochrome P450"/>
    <property type="match status" value="1"/>
</dbReference>
<evidence type="ECO:0008006" key="6">
    <source>
        <dbReference type="Google" id="ProtNLM"/>
    </source>
</evidence>
<dbReference type="GO" id="GO:0016132">
    <property type="term" value="P:brassinosteroid biosynthetic process"/>
    <property type="evidence" value="ECO:0007669"/>
    <property type="project" value="TreeGrafter"/>
</dbReference>
<dbReference type="PANTHER" id="PTHR24286:SF305">
    <property type="entry name" value="CYTOCHROME P450 708A2"/>
    <property type="match status" value="1"/>
</dbReference>
<organism evidence="4 5">
    <name type="scientific">Liquidambar formosana</name>
    <name type="common">Formosan gum</name>
    <dbReference type="NCBI Taxonomy" id="63359"/>
    <lineage>
        <taxon>Eukaryota</taxon>
        <taxon>Viridiplantae</taxon>
        <taxon>Streptophyta</taxon>
        <taxon>Embryophyta</taxon>
        <taxon>Tracheophyta</taxon>
        <taxon>Spermatophyta</taxon>
        <taxon>Magnoliopsida</taxon>
        <taxon>eudicotyledons</taxon>
        <taxon>Gunneridae</taxon>
        <taxon>Pentapetalae</taxon>
        <taxon>Saxifragales</taxon>
        <taxon>Altingiaceae</taxon>
        <taxon>Liquidambar</taxon>
    </lineage>
</organism>
<dbReference type="Pfam" id="PF00067">
    <property type="entry name" value="p450"/>
    <property type="match status" value="1"/>
</dbReference>
<dbReference type="EMBL" id="JBBPBK010000004">
    <property type="protein sequence ID" value="KAK9286192.1"/>
    <property type="molecule type" value="Genomic_DNA"/>
</dbReference>
<dbReference type="GO" id="GO:0016705">
    <property type="term" value="F:oxidoreductase activity, acting on paired donors, with incorporation or reduction of molecular oxygen"/>
    <property type="evidence" value="ECO:0007669"/>
    <property type="project" value="InterPro"/>
</dbReference>
<dbReference type="GO" id="GO:0016125">
    <property type="term" value="P:sterol metabolic process"/>
    <property type="evidence" value="ECO:0007669"/>
    <property type="project" value="TreeGrafter"/>
</dbReference>
<dbReference type="InterPro" id="IPR036396">
    <property type="entry name" value="Cyt_P450_sf"/>
</dbReference>
<evidence type="ECO:0000256" key="3">
    <source>
        <dbReference type="SAM" id="MobiDB-lite"/>
    </source>
</evidence>
<dbReference type="GO" id="GO:0005506">
    <property type="term" value="F:iron ion binding"/>
    <property type="evidence" value="ECO:0007669"/>
    <property type="project" value="InterPro"/>
</dbReference>
<keyword evidence="2" id="KW-0408">Iron</keyword>
<comment type="caution">
    <text evidence="4">The sequence shown here is derived from an EMBL/GenBank/DDBJ whole genome shotgun (WGS) entry which is preliminary data.</text>
</comment>
<keyword evidence="5" id="KW-1185">Reference proteome</keyword>
<dbReference type="AlphaFoldDB" id="A0AAP0X0I6"/>
<evidence type="ECO:0000256" key="1">
    <source>
        <dbReference type="ARBA" id="ARBA00022723"/>
    </source>
</evidence>
<dbReference type="InterPro" id="IPR001128">
    <property type="entry name" value="Cyt_P450"/>
</dbReference>
<keyword evidence="1" id="KW-0479">Metal-binding</keyword>
<sequence>MDYSQGEQMEKPQLQWSSPSRVHGLSSHWRDPSVMHPQLLFRPAPICQKENSKMIFNFTAKKMFSYDDENSSDNISDEFTKFPEGLMSFPLNIPGTTYHKCLKSQKKVLKWMKDMVKERRASPAETRHGDLLDQVIDDMKTEKFLDEDFIVKMIFAVLFAAFESTSGVLALAFKLLADHPSVLQELTAKHEAILKNRKDKGSSLTWDEYKSMTFTLQVINETFRLANVAPGLLRKVLTDVQVNVMEWKAGAIKECSEANEFDIA</sequence>
<dbReference type="PANTHER" id="PTHR24286">
    <property type="entry name" value="CYTOCHROME P450 26"/>
    <property type="match status" value="1"/>
</dbReference>